<dbReference type="AlphaFoldDB" id="A0A517LF22"/>
<dbReference type="GO" id="GO:0008483">
    <property type="term" value="F:transaminase activity"/>
    <property type="evidence" value="ECO:0007669"/>
    <property type="project" value="UniProtKB-KW"/>
</dbReference>
<dbReference type="OrthoDB" id="10263536at2759"/>
<evidence type="ECO:0000256" key="7">
    <source>
        <dbReference type="ARBA" id="ARBA00022946"/>
    </source>
</evidence>
<feature type="binding site" evidence="11">
    <location>
        <position position="282"/>
    </location>
    <ligand>
        <name>substrate</name>
    </ligand>
</feature>
<dbReference type="InterPro" id="IPR027266">
    <property type="entry name" value="TrmE/GcvT-like"/>
</dbReference>
<evidence type="ECO:0000256" key="11">
    <source>
        <dbReference type="PIRSR" id="PIRSR006487-1"/>
    </source>
</evidence>
<reference evidence="15 16" key="1">
    <citation type="submission" date="2019-07" db="EMBL/GenBank/DDBJ databases">
        <title>Finished genome of Venturia effusa.</title>
        <authorList>
            <person name="Young C.A."/>
            <person name="Cox M.P."/>
            <person name="Ganley A.R.D."/>
            <person name="David W.J."/>
        </authorList>
    </citation>
    <scope>NUCLEOTIDE SEQUENCE [LARGE SCALE GENOMIC DNA]</scope>
    <source>
        <strain evidence="16">albino</strain>
    </source>
</reference>
<dbReference type="InterPro" id="IPR028896">
    <property type="entry name" value="GcvT/YgfZ/DmdA"/>
</dbReference>
<evidence type="ECO:0000256" key="8">
    <source>
        <dbReference type="ARBA" id="ARBA00023128"/>
    </source>
</evidence>
<dbReference type="Pfam" id="PF01571">
    <property type="entry name" value="GCV_T"/>
    <property type="match status" value="1"/>
</dbReference>
<dbReference type="GO" id="GO:0006546">
    <property type="term" value="P:glycine catabolic process"/>
    <property type="evidence" value="ECO:0007669"/>
    <property type="project" value="InterPro"/>
</dbReference>
<dbReference type="InterPro" id="IPR006223">
    <property type="entry name" value="GcvT"/>
</dbReference>
<organism evidence="15 16">
    <name type="scientific">Venturia effusa</name>
    <dbReference type="NCBI Taxonomy" id="50376"/>
    <lineage>
        <taxon>Eukaryota</taxon>
        <taxon>Fungi</taxon>
        <taxon>Dikarya</taxon>
        <taxon>Ascomycota</taxon>
        <taxon>Pezizomycotina</taxon>
        <taxon>Dothideomycetes</taxon>
        <taxon>Pleosporomycetidae</taxon>
        <taxon>Venturiales</taxon>
        <taxon>Venturiaceae</taxon>
        <taxon>Venturia</taxon>
    </lineage>
</organism>
<dbReference type="Gene3D" id="4.10.1250.10">
    <property type="entry name" value="Aminomethyltransferase fragment"/>
    <property type="match status" value="1"/>
</dbReference>
<dbReference type="Proteomes" id="UP000316270">
    <property type="component" value="Chromosome 11"/>
</dbReference>
<dbReference type="SUPFAM" id="SSF101790">
    <property type="entry name" value="Aminomethyltransferase beta-barrel domain"/>
    <property type="match status" value="1"/>
</dbReference>
<feature type="domain" description="Aminomethyltransferase C-terminal" evidence="14">
    <location>
        <begin position="382"/>
        <end position="460"/>
    </location>
</feature>
<dbReference type="Pfam" id="PF08669">
    <property type="entry name" value="GCV_T_C"/>
    <property type="match status" value="1"/>
</dbReference>
<dbReference type="NCBIfam" id="NF001567">
    <property type="entry name" value="PRK00389.1"/>
    <property type="match status" value="1"/>
</dbReference>
<evidence type="ECO:0000256" key="6">
    <source>
        <dbReference type="ARBA" id="ARBA00022679"/>
    </source>
</evidence>
<keyword evidence="7 12" id="KW-0809">Transit peptide</keyword>
<evidence type="ECO:0000256" key="1">
    <source>
        <dbReference type="ARBA" id="ARBA00004173"/>
    </source>
</evidence>
<dbReference type="EMBL" id="CP042195">
    <property type="protein sequence ID" value="QDS74240.1"/>
    <property type="molecule type" value="Genomic_DNA"/>
</dbReference>
<protein>
    <recommendedName>
        <fullName evidence="4 12">Aminomethyltransferase</fullName>
        <ecNumber evidence="4 12">2.1.2.10</ecNumber>
    </recommendedName>
    <alternativeName>
        <fullName evidence="9 12">Glycine cleavage system T protein</fullName>
    </alternativeName>
</protein>
<dbReference type="SUPFAM" id="SSF103025">
    <property type="entry name" value="Folate-binding domain"/>
    <property type="match status" value="1"/>
</dbReference>
<evidence type="ECO:0000313" key="16">
    <source>
        <dbReference type="Proteomes" id="UP000316270"/>
    </source>
</evidence>
<dbReference type="Gene3D" id="3.30.70.1400">
    <property type="entry name" value="Aminomethyltransferase beta-barrel domains"/>
    <property type="match status" value="1"/>
</dbReference>
<feature type="domain" description="GCVT N-terminal" evidence="13">
    <location>
        <begin position="73"/>
        <end position="353"/>
    </location>
</feature>
<evidence type="ECO:0000256" key="3">
    <source>
        <dbReference type="ARBA" id="ARBA00011690"/>
    </source>
</evidence>
<proteinExistence type="inferred from homology"/>
<evidence type="ECO:0000256" key="2">
    <source>
        <dbReference type="ARBA" id="ARBA00008609"/>
    </source>
</evidence>
<evidence type="ECO:0000259" key="13">
    <source>
        <dbReference type="Pfam" id="PF01571"/>
    </source>
</evidence>
<dbReference type="FunFam" id="2.40.30.110:FF:000002">
    <property type="entry name" value="Aminomethyltransferase"/>
    <property type="match status" value="1"/>
</dbReference>
<keyword evidence="5 12" id="KW-0032">Aminotransferase</keyword>
<dbReference type="InterPro" id="IPR013977">
    <property type="entry name" value="GcvT_C"/>
</dbReference>
<evidence type="ECO:0000256" key="5">
    <source>
        <dbReference type="ARBA" id="ARBA00022576"/>
    </source>
</evidence>
<dbReference type="GO" id="GO:0005960">
    <property type="term" value="C:glycine cleavage complex"/>
    <property type="evidence" value="ECO:0007669"/>
    <property type="project" value="InterPro"/>
</dbReference>
<evidence type="ECO:0000256" key="12">
    <source>
        <dbReference type="RuleBase" id="RU003981"/>
    </source>
</evidence>
<evidence type="ECO:0000313" key="15">
    <source>
        <dbReference type="EMBL" id="QDS74240.1"/>
    </source>
</evidence>
<comment type="function">
    <text evidence="12">The glycine cleavage system catalyzes the degradation of glycine.</text>
</comment>
<dbReference type="GO" id="GO:0005739">
    <property type="term" value="C:mitochondrion"/>
    <property type="evidence" value="ECO:0007669"/>
    <property type="project" value="UniProtKB-SubCell"/>
</dbReference>
<dbReference type="InterPro" id="IPR029043">
    <property type="entry name" value="GcvT/YgfZ_C"/>
</dbReference>
<evidence type="ECO:0000256" key="9">
    <source>
        <dbReference type="ARBA" id="ARBA00031395"/>
    </source>
</evidence>
<comment type="catalytic activity">
    <reaction evidence="10 12">
        <text>N(6)-[(R)-S(8)-aminomethyldihydrolipoyl]-L-lysyl-[protein] + (6S)-5,6,7,8-tetrahydrofolate = N(6)-[(R)-dihydrolipoyl]-L-lysyl-[protein] + (6R)-5,10-methylene-5,6,7,8-tetrahydrofolate + NH4(+)</text>
        <dbReference type="Rhea" id="RHEA:16945"/>
        <dbReference type="Rhea" id="RHEA-COMP:10475"/>
        <dbReference type="Rhea" id="RHEA-COMP:10492"/>
        <dbReference type="ChEBI" id="CHEBI:15636"/>
        <dbReference type="ChEBI" id="CHEBI:28938"/>
        <dbReference type="ChEBI" id="CHEBI:57453"/>
        <dbReference type="ChEBI" id="CHEBI:83100"/>
        <dbReference type="ChEBI" id="CHEBI:83143"/>
        <dbReference type="EC" id="2.1.2.10"/>
    </reaction>
</comment>
<keyword evidence="6 12" id="KW-0808">Transferase</keyword>
<name>A0A517LF22_9PEZI</name>
<comment type="subunit">
    <text evidence="3 12">The glycine cleavage system is composed of four proteins: P, T, L and H.</text>
</comment>
<evidence type="ECO:0000259" key="14">
    <source>
        <dbReference type="Pfam" id="PF08669"/>
    </source>
</evidence>
<dbReference type="FunFam" id="4.10.1250.10:FF:000002">
    <property type="entry name" value="Aminomethyltransferase"/>
    <property type="match status" value="1"/>
</dbReference>
<gene>
    <name evidence="15" type="ORF">FKW77_002840</name>
</gene>
<dbReference type="EC" id="2.1.2.10" evidence="4 12"/>
<dbReference type="NCBIfam" id="TIGR00528">
    <property type="entry name" value="gcvT"/>
    <property type="match status" value="1"/>
</dbReference>
<dbReference type="Gene3D" id="2.40.30.110">
    <property type="entry name" value="Aminomethyltransferase beta-barrel domains"/>
    <property type="match status" value="1"/>
</dbReference>
<comment type="similarity">
    <text evidence="2 12">Belongs to the GcvT family.</text>
</comment>
<keyword evidence="16" id="KW-1185">Reference proteome</keyword>
<evidence type="ECO:0000256" key="4">
    <source>
        <dbReference type="ARBA" id="ARBA00012616"/>
    </source>
</evidence>
<comment type="subcellular location">
    <subcellularLocation>
        <location evidence="1 12">Mitochondrion</location>
    </subcellularLocation>
</comment>
<dbReference type="PANTHER" id="PTHR43757">
    <property type="entry name" value="AMINOMETHYLTRANSFERASE"/>
    <property type="match status" value="1"/>
</dbReference>
<accession>A0A517LF22</accession>
<dbReference type="PANTHER" id="PTHR43757:SF2">
    <property type="entry name" value="AMINOMETHYLTRANSFERASE, MITOCHONDRIAL"/>
    <property type="match status" value="1"/>
</dbReference>
<dbReference type="STRING" id="50376.A0A517LF22"/>
<dbReference type="FunFam" id="3.30.70.1400:FF:000001">
    <property type="entry name" value="Aminomethyltransferase"/>
    <property type="match status" value="1"/>
</dbReference>
<sequence>MATRRAIGRAATKNQYARITLPTVGSANSPRTFVTAHQPRPARQSAFVSARTEVAHQIQRTYASSTGASKTQLYDFHVSNGGKMVPFGGFLMPLQYSDLTIVDSHHWTREKASIFDVSHMLQHELTGPGAANFLASITPSSPKTTKPFHSGLSALLHPTGGIVDDTIITNLSSGWKERYYFVTNAGCRDKDLAFIQDHIHKWREDSRNGEVQWRTFTDYGLVALQGPLSASILKSLKPTTAEQEPSNVDDLHFGQCKYLHLAGIDQPCLVSRGGYTGEDGFEISVPSSSSGTNNTLKLTEALLQAGGKDKVRLAGLGARDSLRLEAGMCLYGHDIDDTTTPVEAGLSWIVAKDRLKDGGFNGADTIISQLKPKKDGGSGVTRRRVGLIINDKAPAREGAAIVNEEGEEIGKVTSGCPSPTLGKNIAMGYIKSGMHKAGTEVGVVVRNKTRKATVSKMPFVPSKYWKGLSAGL</sequence>
<dbReference type="Gene3D" id="3.30.1360.120">
    <property type="entry name" value="Probable tRNA modification gtpase trme, domain 1"/>
    <property type="match status" value="1"/>
</dbReference>
<dbReference type="GO" id="GO:0004047">
    <property type="term" value="F:aminomethyltransferase activity"/>
    <property type="evidence" value="ECO:0007669"/>
    <property type="project" value="UniProtKB-EC"/>
</dbReference>
<keyword evidence="8 12" id="KW-0496">Mitochondrion</keyword>
<dbReference type="PIRSF" id="PIRSF006487">
    <property type="entry name" value="GcvT"/>
    <property type="match status" value="1"/>
</dbReference>
<dbReference type="InterPro" id="IPR006222">
    <property type="entry name" value="GCVT_N"/>
</dbReference>
<evidence type="ECO:0000256" key="10">
    <source>
        <dbReference type="ARBA" id="ARBA00047665"/>
    </source>
</evidence>